<dbReference type="PROSITE" id="PS50110">
    <property type="entry name" value="RESPONSE_REGULATORY"/>
    <property type="match status" value="1"/>
</dbReference>
<keyword evidence="11" id="KW-1133">Transmembrane helix</keyword>
<name>A0A1U7HYT5_9CHRO</name>
<feature type="modified residue" description="4-aspartylphosphate" evidence="9">
    <location>
        <position position="769"/>
    </location>
</feature>
<keyword evidence="8" id="KW-0902">Two-component regulatory system</keyword>
<dbReference type="SMART" id="SM00387">
    <property type="entry name" value="HATPase_c"/>
    <property type="match status" value="1"/>
</dbReference>
<dbReference type="PANTHER" id="PTHR43065">
    <property type="entry name" value="SENSOR HISTIDINE KINASE"/>
    <property type="match status" value="1"/>
</dbReference>
<evidence type="ECO:0000256" key="4">
    <source>
        <dbReference type="ARBA" id="ARBA00022679"/>
    </source>
</evidence>
<protein>
    <recommendedName>
        <fullName evidence="2">histidine kinase</fullName>
        <ecNumber evidence="2">2.7.13.3</ecNumber>
    </recommendedName>
</protein>
<keyword evidence="5" id="KW-0547">Nucleotide-binding</keyword>
<dbReference type="OrthoDB" id="9788063at2"/>
<keyword evidence="10" id="KW-0175">Coiled coil</keyword>
<dbReference type="InterPro" id="IPR001789">
    <property type="entry name" value="Sig_transdc_resp-reg_receiver"/>
</dbReference>
<feature type="domain" description="PAS" evidence="14">
    <location>
        <begin position="340"/>
        <end position="394"/>
    </location>
</feature>
<dbReference type="SUPFAM" id="SSF52172">
    <property type="entry name" value="CheY-like"/>
    <property type="match status" value="1"/>
</dbReference>
<dbReference type="SUPFAM" id="SSF47384">
    <property type="entry name" value="Homodimeric domain of signal transducing histidine kinase"/>
    <property type="match status" value="1"/>
</dbReference>
<dbReference type="SUPFAM" id="SSF55874">
    <property type="entry name" value="ATPase domain of HSP90 chaperone/DNA topoisomerase II/histidine kinase"/>
    <property type="match status" value="1"/>
</dbReference>
<dbReference type="SUPFAM" id="SSF55785">
    <property type="entry name" value="PYP-like sensor domain (PAS domain)"/>
    <property type="match status" value="2"/>
</dbReference>
<comment type="caution">
    <text evidence="16">The sequence shown here is derived from an EMBL/GenBank/DDBJ whole genome shotgun (WGS) entry which is preliminary data.</text>
</comment>
<dbReference type="CDD" id="cd00082">
    <property type="entry name" value="HisKA"/>
    <property type="match status" value="1"/>
</dbReference>
<dbReference type="InterPro" id="IPR013767">
    <property type="entry name" value="PAS_fold"/>
</dbReference>
<accession>A0A1U7HYT5</accession>
<dbReference type="PROSITE" id="PS50112">
    <property type="entry name" value="PAS"/>
    <property type="match status" value="2"/>
</dbReference>
<dbReference type="InterPro" id="IPR036097">
    <property type="entry name" value="HisK_dim/P_sf"/>
</dbReference>
<dbReference type="PROSITE" id="PS50113">
    <property type="entry name" value="PAC"/>
    <property type="match status" value="2"/>
</dbReference>
<dbReference type="CDD" id="cd19410">
    <property type="entry name" value="HK9-like_sensor"/>
    <property type="match status" value="1"/>
</dbReference>
<evidence type="ECO:0000256" key="10">
    <source>
        <dbReference type="SAM" id="Coils"/>
    </source>
</evidence>
<feature type="domain" description="PAC" evidence="15">
    <location>
        <begin position="412"/>
        <end position="464"/>
    </location>
</feature>
<evidence type="ECO:0000259" key="13">
    <source>
        <dbReference type="PROSITE" id="PS50110"/>
    </source>
</evidence>
<feature type="domain" description="Histidine kinase" evidence="12">
    <location>
        <begin position="477"/>
        <end position="699"/>
    </location>
</feature>
<dbReference type="SMART" id="SM00091">
    <property type="entry name" value="PAS"/>
    <property type="match status" value="2"/>
</dbReference>
<dbReference type="EMBL" id="MRCC01000002">
    <property type="protein sequence ID" value="OKH28750.1"/>
    <property type="molecule type" value="Genomic_DNA"/>
</dbReference>
<dbReference type="InterPro" id="IPR003594">
    <property type="entry name" value="HATPase_dom"/>
</dbReference>
<dbReference type="InterPro" id="IPR036890">
    <property type="entry name" value="HATPase_C_sf"/>
</dbReference>
<dbReference type="SMART" id="SM00448">
    <property type="entry name" value="REC"/>
    <property type="match status" value="1"/>
</dbReference>
<dbReference type="SMART" id="SM00086">
    <property type="entry name" value="PAC"/>
    <property type="match status" value="2"/>
</dbReference>
<dbReference type="InterPro" id="IPR001610">
    <property type="entry name" value="PAC"/>
</dbReference>
<dbReference type="Proteomes" id="UP000185984">
    <property type="component" value="Unassembled WGS sequence"/>
</dbReference>
<dbReference type="InterPro" id="IPR000700">
    <property type="entry name" value="PAS-assoc_C"/>
</dbReference>
<feature type="transmembrane region" description="Helical" evidence="11">
    <location>
        <begin position="183"/>
        <end position="204"/>
    </location>
</feature>
<dbReference type="InterPro" id="IPR011006">
    <property type="entry name" value="CheY-like_superfamily"/>
</dbReference>
<dbReference type="GO" id="GO:0006355">
    <property type="term" value="P:regulation of DNA-templated transcription"/>
    <property type="evidence" value="ECO:0007669"/>
    <property type="project" value="InterPro"/>
</dbReference>
<dbReference type="Gene3D" id="3.30.450.20">
    <property type="entry name" value="PAS domain"/>
    <property type="match status" value="2"/>
</dbReference>
<dbReference type="GO" id="GO:0000155">
    <property type="term" value="F:phosphorelay sensor kinase activity"/>
    <property type="evidence" value="ECO:0007669"/>
    <property type="project" value="InterPro"/>
</dbReference>
<dbReference type="AlphaFoldDB" id="A0A1U7HYT5"/>
<dbReference type="PRINTS" id="PR00344">
    <property type="entry name" value="BCTRLSENSOR"/>
</dbReference>
<keyword evidence="11" id="KW-0472">Membrane</keyword>
<evidence type="ECO:0000256" key="1">
    <source>
        <dbReference type="ARBA" id="ARBA00000085"/>
    </source>
</evidence>
<feature type="domain" description="PAC" evidence="15">
    <location>
        <begin position="291"/>
        <end position="343"/>
    </location>
</feature>
<keyword evidence="7" id="KW-0067">ATP-binding</keyword>
<keyword evidence="3 9" id="KW-0597">Phosphoprotein</keyword>
<keyword evidence="4" id="KW-0808">Transferase</keyword>
<dbReference type="PROSITE" id="PS50109">
    <property type="entry name" value="HIS_KIN"/>
    <property type="match status" value="1"/>
</dbReference>
<dbReference type="STRING" id="247279.NIES1031_02275"/>
<evidence type="ECO:0000259" key="15">
    <source>
        <dbReference type="PROSITE" id="PS50113"/>
    </source>
</evidence>
<dbReference type="SMART" id="SM00388">
    <property type="entry name" value="HisKA"/>
    <property type="match status" value="1"/>
</dbReference>
<feature type="domain" description="Response regulatory" evidence="13">
    <location>
        <begin position="718"/>
        <end position="834"/>
    </location>
</feature>
<dbReference type="GO" id="GO:0005524">
    <property type="term" value="F:ATP binding"/>
    <property type="evidence" value="ECO:0007669"/>
    <property type="project" value="UniProtKB-KW"/>
</dbReference>
<evidence type="ECO:0000256" key="6">
    <source>
        <dbReference type="ARBA" id="ARBA00022777"/>
    </source>
</evidence>
<dbReference type="PANTHER" id="PTHR43065:SF46">
    <property type="entry name" value="C4-DICARBOXYLATE TRANSPORT SENSOR PROTEIN DCTB"/>
    <property type="match status" value="1"/>
</dbReference>
<sequence length="836" mass="92660">MLRSVPKRLTAGFFVVLAFALSNAAISYRSTQKLITNEQAIAHSHQVIAELETTLSKLKDAETGQRGYLLTRDTQYLAPYVLARTQTQEQLAKLKQLTADSLKQQQQIAQLEQAMSAKFAELERTIDLEQKNQFDAARAIVLSGRGKQLMEDIHQIVGEMEKSERLRLQQRAQQSQNGFRDEIVTSSVSMLLNVGLLVLLYYLIHRYIQQRQHAEESLRKANQTLETLIQSSPLGIVALTPSGKVSLWNPAAERIMGWSRREIVNQYLPIFDNQQLDRHLQARILQGEAISGVELRSYKKDGQAIAISLSTAPLRDASNQINGIMAVIADISDRYAAEQTIREQAALLDIAVDAIFVQDLENRISFWNKGAERLYGWQAREALGKNADELLHDEPALKIVVLQEKLNTDGEWQGELRQVDKNGKQIIVASRWTLVRDAQGNPKSILVVNTGITEKKRLEAQLLRVQRMESIGTLAGGIAHDLNNVLTPILMSVQLLQMKFSDTQSQHLLNSLESNVKRGAALVKQVLSFARGFEGDRVTLQVKHLISEIVHLIKETFPKSIEVVTDISPHLWTIFGDATQLHQVLMNLVVNARDAMPKGGTLSIQAENTIIDDYYAQMNVEAAVGCYVAIAVTDTGIGIPPEIIERIFEPFFTTKEVGKGTGLGLATALGIVKNHGGFVNVYSEVGKGTKFSIYLPASKATEPQPTKDSELLLGNGELILVVDDETSIREATKLSLEAYNYRVITASDGAKALKIYAKFQDEIAVILLDMMMPSMDGTLTIMTLQKINPVVKIIAISGLSSNEKIAAKTGLGVQAFLPKPCTAKDLLETLHYAIKK</sequence>
<organism evidence="16 17">
    <name type="scientific">Chroogloeocystis siderophila 5.2 s.c.1</name>
    <dbReference type="NCBI Taxonomy" id="247279"/>
    <lineage>
        <taxon>Bacteria</taxon>
        <taxon>Bacillati</taxon>
        <taxon>Cyanobacteriota</taxon>
        <taxon>Cyanophyceae</taxon>
        <taxon>Oscillatoriophycideae</taxon>
        <taxon>Chroococcales</taxon>
        <taxon>Chroococcaceae</taxon>
        <taxon>Chroogloeocystis</taxon>
    </lineage>
</organism>
<evidence type="ECO:0000259" key="14">
    <source>
        <dbReference type="PROSITE" id="PS50112"/>
    </source>
</evidence>
<evidence type="ECO:0000256" key="7">
    <source>
        <dbReference type="ARBA" id="ARBA00022840"/>
    </source>
</evidence>
<dbReference type="Pfam" id="PF00989">
    <property type="entry name" value="PAS"/>
    <property type="match status" value="2"/>
</dbReference>
<dbReference type="InterPro" id="IPR000014">
    <property type="entry name" value="PAS"/>
</dbReference>
<evidence type="ECO:0000256" key="9">
    <source>
        <dbReference type="PROSITE-ProRule" id="PRU00169"/>
    </source>
</evidence>
<evidence type="ECO:0000313" key="17">
    <source>
        <dbReference type="Proteomes" id="UP000185984"/>
    </source>
</evidence>
<evidence type="ECO:0000256" key="8">
    <source>
        <dbReference type="ARBA" id="ARBA00023012"/>
    </source>
</evidence>
<dbReference type="EC" id="2.7.13.3" evidence="2"/>
<dbReference type="Pfam" id="PF02518">
    <property type="entry name" value="HATPase_c"/>
    <property type="match status" value="1"/>
</dbReference>
<reference evidence="16 17" key="1">
    <citation type="submission" date="2016-11" db="EMBL/GenBank/DDBJ databases">
        <title>Draft Genome Sequences of Nine Cyanobacterial Strains from Diverse Habitats.</title>
        <authorList>
            <person name="Zhu T."/>
            <person name="Hou S."/>
            <person name="Lu X."/>
            <person name="Hess W.R."/>
        </authorList>
    </citation>
    <scope>NUCLEOTIDE SEQUENCE [LARGE SCALE GENOMIC DNA]</scope>
    <source>
        <strain evidence="16 17">5.2 s.c.1</strain>
    </source>
</reference>
<evidence type="ECO:0000256" key="5">
    <source>
        <dbReference type="ARBA" id="ARBA00022741"/>
    </source>
</evidence>
<dbReference type="RefSeq" id="WP_073547907.1">
    <property type="nucleotide sequence ID" value="NZ_CAWMVK010000012.1"/>
</dbReference>
<dbReference type="InterPro" id="IPR007891">
    <property type="entry name" value="CHASE3"/>
</dbReference>
<feature type="domain" description="PAS" evidence="14">
    <location>
        <begin position="221"/>
        <end position="272"/>
    </location>
</feature>
<evidence type="ECO:0000256" key="2">
    <source>
        <dbReference type="ARBA" id="ARBA00012438"/>
    </source>
</evidence>
<evidence type="ECO:0000256" key="11">
    <source>
        <dbReference type="SAM" id="Phobius"/>
    </source>
</evidence>
<dbReference type="InterPro" id="IPR035965">
    <property type="entry name" value="PAS-like_dom_sf"/>
</dbReference>
<keyword evidence="6 16" id="KW-0418">Kinase</keyword>
<keyword evidence="17" id="KW-1185">Reference proteome</keyword>
<dbReference type="Pfam" id="PF00512">
    <property type="entry name" value="HisKA"/>
    <property type="match status" value="1"/>
</dbReference>
<dbReference type="NCBIfam" id="TIGR00229">
    <property type="entry name" value="sensory_box"/>
    <property type="match status" value="2"/>
</dbReference>
<dbReference type="Gene3D" id="3.30.565.10">
    <property type="entry name" value="Histidine kinase-like ATPase, C-terminal domain"/>
    <property type="match status" value="1"/>
</dbReference>
<feature type="coiled-coil region" evidence="10">
    <location>
        <begin position="204"/>
        <end position="231"/>
    </location>
</feature>
<evidence type="ECO:0000259" key="12">
    <source>
        <dbReference type="PROSITE" id="PS50109"/>
    </source>
</evidence>
<evidence type="ECO:0000256" key="3">
    <source>
        <dbReference type="ARBA" id="ARBA00022553"/>
    </source>
</evidence>
<comment type="catalytic activity">
    <reaction evidence="1">
        <text>ATP + protein L-histidine = ADP + protein N-phospho-L-histidine.</text>
        <dbReference type="EC" id="2.7.13.3"/>
    </reaction>
</comment>
<dbReference type="InterPro" id="IPR004358">
    <property type="entry name" value="Sig_transdc_His_kin-like_C"/>
</dbReference>
<dbReference type="InterPro" id="IPR003661">
    <property type="entry name" value="HisK_dim/P_dom"/>
</dbReference>
<dbReference type="Pfam" id="PF05227">
    <property type="entry name" value="CHASE3"/>
    <property type="match status" value="1"/>
</dbReference>
<dbReference type="CDD" id="cd00156">
    <property type="entry name" value="REC"/>
    <property type="match status" value="1"/>
</dbReference>
<keyword evidence="11" id="KW-0812">Transmembrane</keyword>
<evidence type="ECO:0000313" key="16">
    <source>
        <dbReference type="EMBL" id="OKH28750.1"/>
    </source>
</evidence>
<dbReference type="Pfam" id="PF00072">
    <property type="entry name" value="Response_reg"/>
    <property type="match status" value="1"/>
</dbReference>
<gene>
    <name evidence="16" type="ORF">NIES1031_02275</name>
</gene>
<dbReference type="Gene3D" id="1.10.287.130">
    <property type="match status" value="1"/>
</dbReference>
<dbReference type="CDD" id="cd00130">
    <property type="entry name" value="PAS"/>
    <property type="match status" value="2"/>
</dbReference>
<dbReference type="Gene3D" id="3.40.50.2300">
    <property type="match status" value="1"/>
</dbReference>
<proteinExistence type="predicted"/>
<dbReference type="InterPro" id="IPR005467">
    <property type="entry name" value="His_kinase_dom"/>
</dbReference>